<feature type="region of interest" description="Disordered" evidence="1">
    <location>
        <begin position="54"/>
        <end position="100"/>
    </location>
</feature>
<evidence type="ECO:0000256" key="1">
    <source>
        <dbReference type="SAM" id="MobiDB-lite"/>
    </source>
</evidence>
<feature type="compositionally biased region" description="Basic and acidic residues" evidence="1">
    <location>
        <begin position="61"/>
        <end position="78"/>
    </location>
</feature>
<dbReference type="OrthoDB" id="6435432at2759"/>
<sequence>MAENEGLLFYHRHKLQVKEYRIQRRKSLPASAHSWARWPKVKVLVAALENPTTPEVNHCSASERLKQRHVKDEVKDEQSESSEEDEISPDPPKIHLERFG</sequence>
<keyword evidence="3" id="KW-1185">Reference proteome</keyword>
<name>A0A8X6J502_TRICU</name>
<proteinExistence type="predicted"/>
<dbReference type="EMBL" id="BMAO01013941">
    <property type="protein sequence ID" value="GFQ91890.1"/>
    <property type="molecule type" value="Genomic_DNA"/>
</dbReference>
<dbReference type="Proteomes" id="UP000887116">
    <property type="component" value="Unassembled WGS sequence"/>
</dbReference>
<comment type="caution">
    <text evidence="2">The sequence shown here is derived from an EMBL/GenBank/DDBJ whole genome shotgun (WGS) entry which is preliminary data.</text>
</comment>
<feature type="compositionally biased region" description="Acidic residues" evidence="1">
    <location>
        <begin position="79"/>
        <end position="88"/>
    </location>
</feature>
<organism evidence="2 3">
    <name type="scientific">Trichonephila clavata</name>
    <name type="common">Joro spider</name>
    <name type="synonym">Nephila clavata</name>
    <dbReference type="NCBI Taxonomy" id="2740835"/>
    <lineage>
        <taxon>Eukaryota</taxon>
        <taxon>Metazoa</taxon>
        <taxon>Ecdysozoa</taxon>
        <taxon>Arthropoda</taxon>
        <taxon>Chelicerata</taxon>
        <taxon>Arachnida</taxon>
        <taxon>Araneae</taxon>
        <taxon>Araneomorphae</taxon>
        <taxon>Entelegynae</taxon>
        <taxon>Araneoidea</taxon>
        <taxon>Nephilidae</taxon>
        <taxon>Trichonephila</taxon>
    </lineage>
</organism>
<accession>A0A8X6J502</accession>
<protein>
    <submittedName>
        <fullName evidence="2">Uncharacterized protein</fullName>
    </submittedName>
</protein>
<reference evidence="2" key="1">
    <citation type="submission" date="2020-07" db="EMBL/GenBank/DDBJ databases">
        <title>Multicomponent nature underlies the extraordinary mechanical properties of spider dragline silk.</title>
        <authorList>
            <person name="Kono N."/>
            <person name="Nakamura H."/>
            <person name="Mori M."/>
            <person name="Yoshida Y."/>
            <person name="Ohtoshi R."/>
            <person name="Malay A.D."/>
            <person name="Moran D.A.P."/>
            <person name="Tomita M."/>
            <person name="Numata K."/>
            <person name="Arakawa K."/>
        </authorList>
    </citation>
    <scope>NUCLEOTIDE SEQUENCE</scope>
</reference>
<evidence type="ECO:0000313" key="2">
    <source>
        <dbReference type="EMBL" id="GFQ91890.1"/>
    </source>
</evidence>
<dbReference type="AlphaFoldDB" id="A0A8X6J502"/>
<gene>
    <name evidence="2" type="ORF">TNCT_556001</name>
</gene>
<evidence type="ECO:0000313" key="3">
    <source>
        <dbReference type="Proteomes" id="UP000887116"/>
    </source>
</evidence>